<organism evidence="2 3">
    <name type="scientific">Anaerosalibacter massiliensis</name>
    <dbReference type="NCBI Taxonomy" id="1347392"/>
    <lineage>
        <taxon>Bacteria</taxon>
        <taxon>Bacillati</taxon>
        <taxon>Bacillota</taxon>
        <taxon>Tissierellia</taxon>
        <taxon>Tissierellales</taxon>
        <taxon>Sporanaerobacteraceae</taxon>
        <taxon>Anaerosalibacter</taxon>
    </lineage>
</organism>
<reference evidence="2" key="1">
    <citation type="submission" date="2022-07" db="EMBL/GenBank/DDBJ databases">
        <title>Enhanced cultured diversity of the mouse gut microbiota enables custom-made synthetic communities.</title>
        <authorList>
            <person name="Afrizal A."/>
        </authorList>
    </citation>
    <scope>NUCLEOTIDE SEQUENCE</scope>
    <source>
        <strain evidence="2">DSM 29482</strain>
    </source>
</reference>
<keyword evidence="1" id="KW-0812">Transmembrane</keyword>
<dbReference type="Proteomes" id="UP001142078">
    <property type="component" value="Unassembled WGS sequence"/>
</dbReference>
<evidence type="ECO:0000313" key="3">
    <source>
        <dbReference type="Proteomes" id="UP001142078"/>
    </source>
</evidence>
<evidence type="ECO:0000313" key="2">
    <source>
        <dbReference type="EMBL" id="MCR2044697.1"/>
    </source>
</evidence>
<keyword evidence="1" id="KW-0472">Membrane</keyword>
<dbReference type="InterPro" id="IPR032820">
    <property type="entry name" value="ATPase_put"/>
</dbReference>
<dbReference type="OrthoDB" id="1708087at2"/>
<proteinExistence type="predicted"/>
<dbReference type="EMBL" id="JANJZL010000008">
    <property type="protein sequence ID" value="MCR2044697.1"/>
    <property type="molecule type" value="Genomic_DNA"/>
</dbReference>
<accession>A0A9X2MK87</accession>
<comment type="caution">
    <text evidence="2">The sequence shown here is derived from an EMBL/GenBank/DDBJ whole genome shotgun (WGS) entry which is preliminary data.</text>
</comment>
<feature type="transmembrane region" description="Helical" evidence="1">
    <location>
        <begin position="12"/>
        <end position="36"/>
    </location>
</feature>
<keyword evidence="3" id="KW-1185">Reference proteome</keyword>
<sequence length="78" mass="8660">MFLLKYNKKSKIGESIALITQVGLSIITPILVGVFLGNILDKKLGTEMVFTIIFIILGALSGFMNLFKLGTRNTKKRK</sequence>
<protein>
    <submittedName>
        <fullName evidence="2">AtpZ/AtpI family protein</fullName>
    </submittedName>
</protein>
<dbReference type="AlphaFoldDB" id="A0A9X2MK87"/>
<keyword evidence="1" id="KW-1133">Transmembrane helix</keyword>
<feature type="transmembrane region" description="Helical" evidence="1">
    <location>
        <begin position="48"/>
        <end position="67"/>
    </location>
</feature>
<name>A0A9X2MK87_9FIRM</name>
<gene>
    <name evidence="2" type="ORF">NSA23_11325</name>
</gene>
<evidence type="ECO:0000256" key="1">
    <source>
        <dbReference type="SAM" id="Phobius"/>
    </source>
</evidence>
<dbReference type="Pfam" id="PF09527">
    <property type="entry name" value="ATPase_gene1"/>
    <property type="match status" value="1"/>
</dbReference>